<sequence length="493" mass="56234">MAQQRLIVLISVAQWQVLRFSGAQYLEGRTFTASEENQLPLLHWITQFPAATVAFLADITDEHYHVEVLPPVRGAARKQLLERRLAAWPLAQALHTVHYIDRVQGVRREDRYLFSAMHYPTLQRWLQGLQQQGMRVQGIYTQSLCLPCWLPGKTHCLCVWVDKQQVRLCYLYQARLLFSRLLVLPAAASLAARIADEVIQTRFYLMSQHWLQESESLHLLYLSGEDSMDDLAQQPWPPAIQPASIAYKDLARHPDEEIPESLGVMDWAAVQVILNTRQLPNFAPVEVLMRDRIARAKRMIRNACAVMTCLFAMAAWSAHRQLQHAQLDVQAAQASVLRWQAAMPVLEVSEAALPQLHAQVLAIQALEASVRLPDRLLQILQQTMPELDSWQLQKLAWQYEPATGRNGQADRHWSEQVSLTFAREGSHAPVSASQDWRELLERLRLHPDISGLIETSASSTADKPVLRGDTRPMREIADQQQLEIRLHQRGNAT</sequence>
<dbReference type="Proteomes" id="UP000198629">
    <property type="component" value="Unassembled WGS sequence"/>
</dbReference>
<evidence type="ECO:0000313" key="2">
    <source>
        <dbReference type="Proteomes" id="UP000198629"/>
    </source>
</evidence>
<keyword evidence="2" id="KW-1185">Reference proteome</keyword>
<reference evidence="2" key="1">
    <citation type="submission" date="2016-10" db="EMBL/GenBank/DDBJ databases">
        <authorList>
            <person name="Varghese N."/>
            <person name="Submissions S."/>
        </authorList>
    </citation>
    <scope>NUCLEOTIDE SEQUENCE [LARGE SCALE GENOMIC DNA]</scope>
    <source>
        <strain evidence="2">CBMB127</strain>
    </source>
</reference>
<protein>
    <submittedName>
        <fullName evidence="1">Uncharacterized protein</fullName>
    </submittedName>
</protein>
<gene>
    <name evidence="1" type="ORF">SAMN05192566_2117</name>
</gene>
<proteinExistence type="predicted"/>
<dbReference type="EMBL" id="FNFX01000004">
    <property type="protein sequence ID" value="SDK70103.1"/>
    <property type="molecule type" value="Genomic_DNA"/>
</dbReference>
<organism evidence="1 2">
    <name type="scientific">Methylophilus rhizosphaerae</name>
    <dbReference type="NCBI Taxonomy" id="492660"/>
    <lineage>
        <taxon>Bacteria</taxon>
        <taxon>Pseudomonadati</taxon>
        <taxon>Pseudomonadota</taxon>
        <taxon>Betaproteobacteria</taxon>
        <taxon>Nitrosomonadales</taxon>
        <taxon>Methylophilaceae</taxon>
        <taxon>Methylophilus</taxon>
    </lineage>
</organism>
<name>A0A1G9E1W5_9PROT</name>
<dbReference type="RefSeq" id="WP_091472119.1">
    <property type="nucleotide sequence ID" value="NZ_FNFX01000004.1"/>
</dbReference>
<dbReference type="AlphaFoldDB" id="A0A1G9E1W5"/>
<accession>A0A1G9E1W5</accession>
<dbReference type="OrthoDB" id="8526168at2"/>
<evidence type="ECO:0000313" key="1">
    <source>
        <dbReference type="EMBL" id="SDK70103.1"/>
    </source>
</evidence>
<dbReference type="STRING" id="492660.SAMN05192566_2117"/>